<dbReference type="KEGG" id="abam:B1s21122_02960"/>
<dbReference type="Proteomes" id="UP000217153">
    <property type="component" value="Chromosome"/>
</dbReference>
<reference evidence="2" key="1">
    <citation type="submission" date="2016-10" db="EMBL/GenBank/DDBJ databases">
        <title>High microdiversification within the ubiquitous acI lineage of Actinobacteria.</title>
        <authorList>
            <person name="Neuenschwander S.M."/>
            <person name="Salcher M."/>
            <person name="Ghai R."/>
            <person name="Pernthaler J."/>
        </authorList>
    </citation>
    <scope>NUCLEOTIDE SEQUENCE [LARGE SCALE GENOMIC DNA]</scope>
</reference>
<dbReference type="GO" id="GO:0003746">
    <property type="term" value="F:translation elongation factor activity"/>
    <property type="evidence" value="ECO:0007669"/>
    <property type="project" value="UniProtKB-KW"/>
</dbReference>
<gene>
    <name evidence="1" type="ORF">B1s21122_02960</name>
</gene>
<keyword evidence="1" id="KW-0251">Elongation factor</keyword>
<evidence type="ECO:0000313" key="2">
    <source>
        <dbReference type="Proteomes" id="UP000217153"/>
    </source>
</evidence>
<name>A0A249JXR2_9ACTN</name>
<protein>
    <submittedName>
        <fullName evidence="1">Elongation factor G family protein</fullName>
    </submittedName>
</protein>
<accession>A0A249JXR2</accession>
<dbReference type="OrthoDB" id="5181713at2"/>
<dbReference type="SUPFAM" id="SSF52540">
    <property type="entry name" value="P-loop containing nucleoside triphosphate hydrolases"/>
    <property type="match status" value="1"/>
</dbReference>
<dbReference type="RefSeq" id="WP_095680611.1">
    <property type="nucleotide sequence ID" value="NZ_CP016768.2"/>
</dbReference>
<sequence>MTDLINARFILGISPENQQISALLGLPSANIDDPTLITADVVVIVASAKSGIDPKLVSQWHTFRELYIPTIVAVIDFEDGDVDFEDMSAIVGKMLEPVVTPYLVLHADNGEPTALINLEDQMITDYSTKQVAKIPSDSEHKELILEFKEELHNSLIEGGWDQFSAGLIIPAIPLMPKNNLGVAEIKRFLDLIPSRG</sequence>
<keyword evidence="1" id="KW-0648">Protein biosynthesis</keyword>
<keyword evidence="2" id="KW-1185">Reference proteome</keyword>
<proteinExistence type="predicted"/>
<organism evidence="1 2">
    <name type="scientific">Candidatus Nanopelagicus limnae</name>
    <dbReference type="NCBI Taxonomy" id="1884634"/>
    <lineage>
        <taxon>Bacteria</taxon>
        <taxon>Bacillati</taxon>
        <taxon>Actinomycetota</taxon>
        <taxon>Actinomycetes</taxon>
        <taxon>Candidatus Nanopelagicales</taxon>
        <taxon>Candidatus Nanopelagicaceae</taxon>
        <taxon>Candidatus Nanopelagicus</taxon>
    </lineage>
</organism>
<dbReference type="EMBL" id="CP016768">
    <property type="protein sequence ID" value="ASY09305.1"/>
    <property type="molecule type" value="Genomic_DNA"/>
</dbReference>
<dbReference type="InterPro" id="IPR027417">
    <property type="entry name" value="P-loop_NTPase"/>
</dbReference>
<evidence type="ECO:0000313" key="1">
    <source>
        <dbReference type="EMBL" id="ASY09305.1"/>
    </source>
</evidence>
<dbReference type="AlphaFoldDB" id="A0A249JXR2"/>